<dbReference type="SUPFAM" id="SSF160246">
    <property type="entry name" value="EspE N-terminal domain-like"/>
    <property type="match status" value="1"/>
</dbReference>
<comment type="similarity">
    <text evidence="4 16">Belongs to the GSP E family.</text>
</comment>
<dbReference type="FunFam" id="3.30.450.90:FF:000001">
    <property type="entry name" value="Type II secretion system ATPase GspE"/>
    <property type="match status" value="1"/>
</dbReference>
<organism evidence="18">
    <name type="scientific">uncultured Thiotrichaceae bacterium</name>
    <dbReference type="NCBI Taxonomy" id="298394"/>
    <lineage>
        <taxon>Bacteria</taxon>
        <taxon>Pseudomonadati</taxon>
        <taxon>Pseudomonadota</taxon>
        <taxon>Gammaproteobacteria</taxon>
        <taxon>Thiotrichales</taxon>
        <taxon>Thiotrichaceae</taxon>
        <taxon>environmental samples</taxon>
    </lineage>
</organism>
<keyword evidence="14" id="KW-0472">Membrane</keyword>
<keyword evidence="6" id="KW-1003">Cell membrane</keyword>
<keyword evidence="10" id="KW-0862">Zinc</keyword>
<keyword evidence="5 16" id="KW-0813">Transport</keyword>
<evidence type="ECO:0000256" key="16">
    <source>
        <dbReference type="RuleBase" id="RU366070"/>
    </source>
</evidence>
<evidence type="ECO:0000256" key="6">
    <source>
        <dbReference type="ARBA" id="ARBA00022475"/>
    </source>
</evidence>
<dbReference type="PROSITE" id="PS00662">
    <property type="entry name" value="T2SP_E"/>
    <property type="match status" value="1"/>
</dbReference>
<evidence type="ECO:0000256" key="10">
    <source>
        <dbReference type="ARBA" id="ARBA00022833"/>
    </source>
</evidence>
<dbReference type="InterPro" id="IPR013369">
    <property type="entry name" value="T2SS_GspE"/>
</dbReference>
<dbReference type="PANTHER" id="PTHR30258">
    <property type="entry name" value="TYPE II SECRETION SYSTEM PROTEIN GSPE-RELATED"/>
    <property type="match status" value="1"/>
</dbReference>
<comment type="cofactor">
    <cofactor evidence="1">
        <name>Zn(2+)</name>
        <dbReference type="ChEBI" id="CHEBI:29105"/>
    </cofactor>
</comment>
<dbReference type="SUPFAM" id="SSF52540">
    <property type="entry name" value="P-loop containing nucleoside triphosphate hydrolases"/>
    <property type="match status" value="1"/>
</dbReference>
<evidence type="ECO:0000256" key="14">
    <source>
        <dbReference type="ARBA" id="ARBA00023136"/>
    </source>
</evidence>
<gene>
    <name evidence="18" type="ORF">HELGO_WM6002</name>
</gene>
<evidence type="ECO:0000256" key="4">
    <source>
        <dbReference type="ARBA" id="ARBA00006611"/>
    </source>
</evidence>
<dbReference type="InterPro" id="IPR027417">
    <property type="entry name" value="P-loop_NTPase"/>
</dbReference>
<dbReference type="InterPro" id="IPR001482">
    <property type="entry name" value="T2SS/T4SS_dom"/>
</dbReference>
<evidence type="ECO:0000256" key="7">
    <source>
        <dbReference type="ARBA" id="ARBA00022519"/>
    </source>
</evidence>
<evidence type="ECO:0000313" key="18">
    <source>
        <dbReference type="EMBL" id="CAA6820964.1"/>
    </source>
</evidence>
<evidence type="ECO:0000256" key="1">
    <source>
        <dbReference type="ARBA" id="ARBA00001947"/>
    </source>
</evidence>
<keyword evidence="7" id="KW-0997">Cell inner membrane</keyword>
<keyword evidence="12 16" id="KW-0653">Protein transport</keyword>
<dbReference type="GO" id="GO:0005524">
    <property type="term" value="F:ATP binding"/>
    <property type="evidence" value="ECO:0007669"/>
    <property type="project" value="UniProtKB-UniRule"/>
</dbReference>
<dbReference type="Gene3D" id="3.30.300.160">
    <property type="entry name" value="Type II secretion system, protein E, N-terminal domain"/>
    <property type="match status" value="1"/>
</dbReference>
<reference evidence="18" key="1">
    <citation type="submission" date="2020-01" db="EMBL/GenBank/DDBJ databases">
        <authorList>
            <person name="Meier V. D."/>
            <person name="Meier V D."/>
        </authorList>
    </citation>
    <scope>NUCLEOTIDE SEQUENCE</scope>
    <source>
        <strain evidence="18">HLG_WM_MAG_07</strain>
    </source>
</reference>
<accession>A0A6S6TNK9</accession>
<evidence type="ECO:0000256" key="9">
    <source>
        <dbReference type="ARBA" id="ARBA00022741"/>
    </source>
</evidence>
<name>A0A6S6TNK9_9GAMM</name>
<comment type="subcellular location">
    <subcellularLocation>
        <location evidence="3 16">Cell inner membrane</location>
    </subcellularLocation>
</comment>
<sequence length="516" mass="57197">MNNMPMNVPPNVVNNAVEELIEDATLVEDLPYSFAKRFGVLLDSLSGTQETALVLHQPGLSIEAVGEVRRFLGVPVSFQQIERTEFEKKLAVHYDSGNAGTKAMMDDLGDEIDLHDLTDALPEPDDLLEAEDDAPIIRLINALLTQAIKEDASDIHVETYEQRMIVRMRVDGVLREVLEPPRALAPLVISRIKVMAKLDIAEKRIPQDGRISVRVAGRPVDVRVSTLPSGYNERIVLRLLDKQAGRLNLKNLGMATHTEARLVELIKKPHGIILVTGPTGSGKTTTLYAALTDLNQSSRNILTVEDPIEYYIDGIGQTQVNTKVDMSFARGLRAILRQDPDVVMVGEIRDLETAEIAVQSSLTGHLVFSTLHTNTAVGVVTRLRDMGVEPYLLSSSLIGVIAQRLVRVLCGRCKQPNEANATEMDMLRVTGPAPTIYHHQGCSHCNHTGYIGRSGIYEMVTVDDKLRNMIHEGESELALEQYARTQSESIRRDGVRLVLEGKTTLEEVLRVTREDR</sequence>
<dbReference type="AlphaFoldDB" id="A0A6S6TNK9"/>
<dbReference type="GO" id="GO:0008564">
    <property type="term" value="F:protein-exporting ATPase activity"/>
    <property type="evidence" value="ECO:0007669"/>
    <property type="project" value="UniProtKB-EC"/>
</dbReference>
<keyword evidence="13" id="KW-1278">Translocase</keyword>
<dbReference type="NCBIfam" id="TIGR02533">
    <property type="entry name" value="type_II_gspE"/>
    <property type="match status" value="1"/>
</dbReference>
<dbReference type="InterPro" id="IPR054757">
    <property type="entry name" value="GSPE_N1E"/>
</dbReference>
<dbReference type="CDD" id="cd01129">
    <property type="entry name" value="PulE-GspE-like"/>
    <property type="match status" value="1"/>
</dbReference>
<evidence type="ECO:0000256" key="8">
    <source>
        <dbReference type="ARBA" id="ARBA00022723"/>
    </source>
</evidence>
<dbReference type="SMART" id="SM00382">
    <property type="entry name" value="AAA"/>
    <property type="match status" value="1"/>
</dbReference>
<evidence type="ECO:0000259" key="17">
    <source>
        <dbReference type="PROSITE" id="PS00662"/>
    </source>
</evidence>
<feature type="domain" description="Bacterial type II secretion system protein E" evidence="17">
    <location>
        <begin position="336"/>
        <end position="350"/>
    </location>
</feature>
<comment type="function">
    <text evidence="2 16">ATPase component of the type II secretion system required for the energy-dependent secretion of extracellular factors such as proteases and toxins from the periplasm. Acts as a molecular motor to provide the energy that is required for assembly of the pseudopilus and the extrusion of substrates generated in the cytoplasm.</text>
</comment>
<dbReference type="Pfam" id="PF00437">
    <property type="entry name" value="T2SSE"/>
    <property type="match status" value="1"/>
</dbReference>
<evidence type="ECO:0000256" key="11">
    <source>
        <dbReference type="ARBA" id="ARBA00022840"/>
    </source>
</evidence>
<dbReference type="InterPro" id="IPR037257">
    <property type="entry name" value="T2SS_E_N_sf"/>
</dbReference>
<evidence type="ECO:0000256" key="13">
    <source>
        <dbReference type="ARBA" id="ARBA00022967"/>
    </source>
</evidence>
<comment type="catalytic activity">
    <reaction evidence="15">
        <text>ATP + H2O + cellular proteinSide 1 = ADP + phosphate + cellular proteinSide 2.</text>
        <dbReference type="EC" id="7.4.2.8"/>
    </reaction>
</comment>
<dbReference type="GO" id="GO:0005886">
    <property type="term" value="C:plasma membrane"/>
    <property type="evidence" value="ECO:0007669"/>
    <property type="project" value="UniProtKB-SubCell"/>
</dbReference>
<dbReference type="Gene3D" id="3.40.50.300">
    <property type="entry name" value="P-loop containing nucleotide triphosphate hydrolases"/>
    <property type="match status" value="1"/>
</dbReference>
<evidence type="ECO:0000256" key="2">
    <source>
        <dbReference type="ARBA" id="ARBA00003288"/>
    </source>
</evidence>
<dbReference type="Gene3D" id="3.30.450.90">
    <property type="match status" value="1"/>
</dbReference>
<dbReference type="GO" id="GO:0046872">
    <property type="term" value="F:metal ion binding"/>
    <property type="evidence" value="ECO:0007669"/>
    <property type="project" value="UniProtKB-KW"/>
</dbReference>
<evidence type="ECO:0000256" key="5">
    <source>
        <dbReference type="ARBA" id="ARBA00022448"/>
    </source>
</evidence>
<evidence type="ECO:0000256" key="15">
    <source>
        <dbReference type="ARBA" id="ARBA00034006"/>
    </source>
</evidence>
<keyword evidence="11 16" id="KW-0067">ATP-binding</keyword>
<proteinExistence type="inferred from homology"/>
<evidence type="ECO:0000256" key="3">
    <source>
        <dbReference type="ARBA" id="ARBA00004533"/>
    </source>
</evidence>
<protein>
    <recommendedName>
        <fullName evidence="16">Type II secretion system protein E</fullName>
        <shortName evidence="16">T2SS protein E</shortName>
    </recommendedName>
    <alternativeName>
        <fullName evidence="16">Type II traffic warden ATPase</fullName>
    </alternativeName>
</protein>
<dbReference type="Pfam" id="PF22341">
    <property type="entry name" value="GSPE_N1E"/>
    <property type="match status" value="1"/>
</dbReference>
<dbReference type="InterPro" id="IPR003593">
    <property type="entry name" value="AAA+_ATPase"/>
</dbReference>
<dbReference type="GO" id="GO:0016887">
    <property type="term" value="F:ATP hydrolysis activity"/>
    <property type="evidence" value="ECO:0007669"/>
    <property type="project" value="TreeGrafter"/>
</dbReference>
<dbReference type="FunFam" id="3.40.50.300:FF:000398">
    <property type="entry name" value="Type IV pilus assembly ATPase PilB"/>
    <property type="match status" value="1"/>
</dbReference>
<dbReference type="GO" id="GO:0015627">
    <property type="term" value="C:type II protein secretion system complex"/>
    <property type="evidence" value="ECO:0007669"/>
    <property type="project" value="UniProtKB-UniRule"/>
</dbReference>
<evidence type="ECO:0000256" key="12">
    <source>
        <dbReference type="ARBA" id="ARBA00022927"/>
    </source>
</evidence>
<dbReference type="PANTHER" id="PTHR30258:SF27">
    <property type="entry name" value="BACTERIOPHAGE ADSORPTION PROTEIN B-RELATED"/>
    <property type="match status" value="1"/>
</dbReference>
<dbReference type="GO" id="GO:0015628">
    <property type="term" value="P:protein secretion by the type II secretion system"/>
    <property type="evidence" value="ECO:0007669"/>
    <property type="project" value="UniProtKB-UniRule"/>
</dbReference>
<keyword evidence="9 16" id="KW-0547">Nucleotide-binding</keyword>
<dbReference type="EMBL" id="CACVAY010000103">
    <property type="protein sequence ID" value="CAA6820964.1"/>
    <property type="molecule type" value="Genomic_DNA"/>
</dbReference>
<keyword evidence="8" id="KW-0479">Metal-binding</keyword>